<evidence type="ECO:0000256" key="3">
    <source>
        <dbReference type="ARBA" id="ARBA00022989"/>
    </source>
</evidence>
<dbReference type="GO" id="GO:0005886">
    <property type="term" value="C:plasma membrane"/>
    <property type="evidence" value="ECO:0007669"/>
    <property type="project" value="TreeGrafter"/>
</dbReference>
<feature type="transmembrane region" description="Helical" evidence="5">
    <location>
        <begin position="35"/>
        <end position="54"/>
    </location>
</feature>
<accession>A0A0C9VX14</accession>
<feature type="transmembrane region" description="Helical" evidence="5">
    <location>
        <begin position="104"/>
        <end position="126"/>
    </location>
</feature>
<dbReference type="PANTHER" id="PTHR23112:SF37">
    <property type="entry name" value="G PROTEIN-COUPLED RECEPTOR GPR1"/>
    <property type="match status" value="1"/>
</dbReference>
<feature type="transmembrane region" description="Helical" evidence="5">
    <location>
        <begin position="6"/>
        <end position="23"/>
    </location>
</feature>
<evidence type="ECO:0000313" key="6">
    <source>
        <dbReference type="EMBL" id="KIJ62750.1"/>
    </source>
</evidence>
<dbReference type="HOGENOM" id="CLU_085921_0_0_1"/>
<comment type="subcellular location">
    <subcellularLocation>
        <location evidence="1">Membrane</location>
        <topology evidence="1">Multi-pass membrane protein</topology>
    </subcellularLocation>
</comment>
<reference evidence="6 7" key="1">
    <citation type="submission" date="2014-04" db="EMBL/GenBank/DDBJ databases">
        <title>Evolutionary Origins and Diversification of the Mycorrhizal Mutualists.</title>
        <authorList>
            <consortium name="DOE Joint Genome Institute"/>
            <consortium name="Mycorrhizal Genomics Consortium"/>
            <person name="Kohler A."/>
            <person name="Kuo A."/>
            <person name="Nagy L.G."/>
            <person name="Floudas D."/>
            <person name="Copeland A."/>
            <person name="Barry K.W."/>
            <person name="Cichocki N."/>
            <person name="Veneault-Fourrey C."/>
            <person name="LaButti K."/>
            <person name="Lindquist E.A."/>
            <person name="Lipzen A."/>
            <person name="Lundell T."/>
            <person name="Morin E."/>
            <person name="Murat C."/>
            <person name="Riley R."/>
            <person name="Ohm R."/>
            <person name="Sun H."/>
            <person name="Tunlid A."/>
            <person name="Henrissat B."/>
            <person name="Grigoriev I.V."/>
            <person name="Hibbett D.S."/>
            <person name="Martin F."/>
        </authorList>
    </citation>
    <scope>NUCLEOTIDE SEQUENCE [LARGE SCALE GENOMIC DNA]</scope>
    <source>
        <strain evidence="6 7">MD-312</strain>
    </source>
</reference>
<evidence type="ECO:0000313" key="7">
    <source>
        <dbReference type="Proteomes" id="UP000053820"/>
    </source>
</evidence>
<feature type="non-terminal residue" evidence="6">
    <location>
        <position position="1"/>
    </location>
</feature>
<sequence>ATAVLMQIGVWSTCFFMVALGLHTCNSLVFRLRQVPWLSSVVIAIGWTIAFVAGKRFQIIQDCRELTTIPQALAPLQKSNIYGPNGISCGIMPQYHTEIFVLEALPIILGAVLSAVVYSLIFLVLYGKLAIKGGMKFNLKPQERWSALYDFEEYHRFLGAIAQSMFWYPFAFTVFLLPFCLTHVLLYTGYSVSYALDVFAHICCFMLGFVNVGLLYNTFRVISPVFHGPAPT</sequence>
<keyword evidence="7" id="KW-1185">Reference proteome</keyword>
<dbReference type="OrthoDB" id="100006at2759"/>
<dbReference type="PANTHER" id="PTHR23112">
    <property type="entry name" value="G PROTEIN-COUPLED RECEPTOR 157-RELATED"/>
    <property type="match status" value="1"/>
</dbReference>
<evidence type="ECO:0000256" key="4">
    <source>
        <dbReference type="ARBA" id="ARBA00023136"/>
    </source>
</evidence>
<dbReference type="AlphaFoldDB" id="A0A0C9VX14"/>
<dbReference type="GO" id="GO:0004930">
    <property type="term" value="F:G protein-coupled receptor activity"/>
    <property type="evidence" value="ECO:0007669"/>
    <property type="project" value="TreeGrafter"/>
</dbReference>
<keyword evidence="3 5" id="KW-1133">Transmembrane helix</keyword>
<feature type="transmembrane region" description="Helical" evidence="5">
    <location>
        <begin position="198"/>
        <end position="216"/>
    </location>
</feature>
<organism evidence="6 7">
    <name type="scientific">Hydnomerulius pinastri MD-312</name>
    <dbReference type="NCBI Taxonomy" id="994086"/>
    <lineage>
        <taxon>Eukaryota</taxon>
        <taxon>Fungi</taxon>
        <taxon>Dikarya</taxon>
        <taxon>Basidiomycota</taxon>
        <taxon>Agaricomycotina</taxon>
        <taxon>Agaricomycetes</taxon>
        <taxon>Agaricomycetidae</taxon>
        <taxon>Boletales</taxon>
        <taxon>Boletales incertae sedis</taxon>
        <taxon>Leucogyrophana</taxon>
    </lineage>
</organism>
<dbReference type="EMBL" id="KN839853">
    <property type="protein sequence ID" value="KIJ62750.1"/>
    <property type="molecule type" value="Genomic_DNA"/>
</dbReference>
<keyword evidence="4 5" id="KW-0472">Membrane</keyword>
<evidence type="ECO:0000256" key="5">
    <source>
        <dbReference type="SAM" id="Phobius"/>
    </source>
</evidence>
<name>A0A0C9VX14_9AGAM</name>
<keyword evidence="2 5" id="KW-0812">Transmembrane</keyword>
<feature type="transmembrane region" description="Helical" evidence="5">
    <location>
        <begin position="166"/>
        <end position="186"/>
    </location>
</feature>
<dbReference type="GO" id="GO:0007189">
    <property type="term" value="P:adenylate cyclase-activating G protein-coupled receptor signaling pathway"/>
    <property type="evidence" value="ECO:0007669"/>
    <property type="project" value="TreeGrafter"/>
</dbReference>
<proteinExistence type="predicted"/>
<protein>
    <submittedName>
        <fullName evidence="6">Uncharacterized protein</fullName>
    </submittedName>
</protein>
<evidence type="ECO:0000256" key="2">
    <source>
        <dbReference type="ARBA" id="ARBA00022692"/>
    </source>
</evidence>
<dbReference type="Proteomes" id="UP000053820">
    <property type="component" value="Unassembled WGS sequence"/>
</dbReference>
<gene>
    <name evidence="6" type="ORF">HYDPIDRAFT_64353</name>
</gene>
<feature type="non-terminal residue" evidence="6">
    <location>
        <position position="232"/>
    </location>
</feature>
<evidence type="ECO:0000256" key="1">
    <source>
        <dbReference type="ARBA" id="ARBA00004141"/>
    </source>
</evidence>